<accession>A0ABV2H0U1</accession>
<dbReference type="SUPFAM" id="SSF53850">
    <property type="entry name" value="Periplasmic binding protein-like II"/>
    <property type="match status" value="1"/>
</dbReference>
<dbReference type="Proteomes" id="UP001549031">
    <property type="component" value="Unassembled WGS sequence"/>
</dbReference>
<organism evidence="2 3">
    <name type="scientific">Pseudorhizobium tarimense</name>
    <dbReference type="NCBI Taxonomy" id="1079109"/>
    <lineage>
        <taxon>Bacteria</taxon>
        <taxon>Pseudomonadati</taxon>
        <taxon>Pseudomonadota</taxon>
        <taxon>Alphaproteobacteria</taxon>
        <taxon>Hyphomicrobiales</taxon>
        <taxon>Rhizobiaceae</taxon>
        <taxon>Rhizobium/Agrobacterium group</taxon>
        <taxon>Pseudorhizobium</taxon>
    </lineage>
</organism>
<dbReference type="GO" id="GO:0003677">
    <property type="term" value="F:DNA binding"/>
    <property type="evidence" value="ECO:0007669"/>
    <property type="project" value="UniProtKB-KW"/>
</dbReference>
<evidence type="ECO:0000313" key="3">
    <source>
        <dbReference type="Proteomes" id="UP001549031"/>
    </source>
</evidence>
<dbReference type="Pfam" id="PF03466">
    <property type="entry name" value="LysR_substrate"/>
    <property type="match status" value="1"/>
</dbReference>
<keyword evidence="3" id="KW-1185">Reference proteome</keyword>
<dbReference type="Gene3D" id="3.40.190.10">
    <property type="entry name" value="Periplasmic binding protein-like II"/>
    <property type="match status" value="1"/>
</dbReference>
<feature type="domain" description="LysR substrate-binding" evidence="1">
    <location>
        <begin position="8"/>
        <end position="74"/>
    </location>
</feature>
<evidence type="ECO:0000259" key="1">
    <source>
        <dbReference type="Pfam" id="PF03466"/>
    </source>
</evidence>
<gene>
    <name evidence="2" type="ORF">ABID21_000119</name>
</gene>
<reference evidence="2 3" key="1">
    <citation type="submission" date="2024-06" db="EMBL/GenBank/DDBJ databases">
        <title>Genomic Encyclopedia of Type Strains, Phase IV (KMG-IV): sequencing the most valuable type-strain genomes for metagenomic binning, comparative biology and taxonomic classification.</title>
        <authorList>
            <person name="Goeker M."/>
        </authorList>
    </citation>
    <scope>NUCLEOTIDE SEQUENCE [LARGE SCALE GENOMIC DNA]</scope>
    <source>
        <strain evidence="2 3">DSM 105042</strain>
    </source>
</reference>
<evidence type="ECO:0000313" key="2">
    <source>
        <dbReference type="EMBL" id="MET3584027.1"/>
    </source>
</evidence>
<comment type="caution">
    <text evidence="2">The sequence shown here is derived from an EMBL/GenBank/DDBJ whole genome shotgun (WGS) entry which is preliminary data.</text>
</comment>
<name>A0ABV2H0U1_9HYPH</name>
<keyword evidence="2" id="KW-0238">DNA-binding</keyword>
<protein>
    <submittedName>
        <fullName evidence="2">DNA-binding transcriptional LysR family regulator</fullName>
    </submittedName>
</protein>
<sequence>MDDFRSAPLYRWEFERRGEESVVDVPGPLRLDSVEMMVVAAEKGLGLAYIPLIAAQDGLSAGRLKMALEDWCPPIDGLCL</sequence>
<dbReference type="InterPro" id="IPR005119">
    <property type="entry name" value="LysR_subst-bd"/>
</dbReference>
<dbReference type="EMBL" id="JBEPLJ010000001">
    <property type="protein sequence ID" value="MET3584027.1"/>
    <property type="molecule type" value="Genomic_DNA"/>
</dbReference>
<proteinExistence type="predicted"/>